<keyword evidence="2" id="KW-1185">Reference proteome</keyword>
<sequence>MTPKRKPDRWLSDDMRRKAREALKKTLSQHLIETVLETLPDGLTPETLDLLVRCVTIWQQQSTTEVRTSTPPVLAQVGTSEPETRLYAGWARDSGDPADLDRLRAMVKYREVWQRSVGIYTRGTTAVRQATAQIDAFWITTGHDVIELEQFMASVDAEFPDVLPG</sequence>
<dbReference type="RefSeq" id="WP_204925846.1">
    <property type="nucleotide sequence ID" value="NZ_JAFEUC010000007.1"/>
</dbReference>
<accession>A0ABS2IXG0</accession>
<protein>
    <submittedName>
        <fullName evidence="1">Uncharacterized protein</fullName>
    </submittedName>
</protein>
<comment type="caution">
    <text evidence="1">The sequence shown here is derived from an EMBL/GenBank/DDBJ whole genome shotgun (WGS) entry which is preliminary data.</text>
</comment>
<name>A0ABS2IXG0_9ACTN</name>
<dbReference type="Proteomes" id="UP001518872">
    <property type="component" value="Unassembled WGS sequence"/>
</dbReference>
<organism evidence="1 2">
    <name type="scientific">Micromonospora humida</name>
    <dbReference type="NCBI Taxonomy" id="2809018"/>
    <lineage>
        <taxon>Bacteria</taxon>
        <taxon>Bacillati</taxon>
        <taxon>Actinomycetota</taxon>
        <taxon>Actinomycetes</taxon>
        <taxon>Micromonosporales</taxon>
        <taxon>Micromonosporaceae</taxon>
        <taxon>Micromonospora</taxon>
    </lineage>
</organism>
<proteinExistence type="predicted"/>
<reference evidence="1 2" key="1">
    <citation type="submission" date="2021-02" db="EMBL/GenBank/DDBJ databases">
        <authorList>
            <person name="Ra J.-S."/>
        </authorList>
    </citation>
    <scope>NUCLEOTIDE SEQUENCE [LARGE SCALE GENOMIC DNA]</scope>
    <source>
        <strain evidence="1 2">MMS20-R1-14</strain>
    </source>
</reference>
<gene>
    <name evidence="1" type="ORF">JQX11_16580</name>
</gene>
<dbReference type="EMBL" id="JAFEUC010000007">
    <property type="protein sequence ID" value="MBM7077941.1"/>
    <property type="molecule type" value="Genomic_DNA"/>
</dbReference>
<evidence type="ECO:0000313" key="2">
    <source>
        <dbReference type="Proteomes" id="UP001518872"/>
    </source>
</evidence>
<evidence type="ECO:0000313" key="1">
    <source>
        <dbReference type="EMBL" id="MBM7077941.1"/>
    </source>
</evidence>